<evidence type="ECO:0000256" key="12">
    <source>
        <dbReference type="ARBA" id="ARBA00032931"/>
    </source>
</evidence>
<evidence type="ECO:0000256" key="14">
    <source>
        <dbReference type="ARBA" id="ARBA00049057"/>
    </source>
</evidence>
<dbReference type="InterPro" id="IPR036921">
    <property type="entry name" value="PurM-like_N_sf"/>
</dbReference>
<reference evidence="19 21" key="1">
    <citation type="submission" date="2016-04" db="EMBL/GenBank/DDBJ databases">
        <title>Genome sequence of Methanosphaera cuniculi DSM 4103.</title>
        <authorList>
            <person name="Poehlein A."/>
            <person name="Seedorf H."/>
            <person name="Daniel R."/>
        </authorList>
    </citation>
    <scope>NUCLEOTIDE SEQUENCE [LARGE SCALE GENOMIC DNA]</scope>
    <source>
        <strain evidence="19 21">DSM 4103</strain>
    </source>
</reference>
<dbReference type="GO" id="GO:0004641">
    <property type="term" value="F:phosphoribosylformylglycinamidine cyclo-ligase activity"/>
    <property type="evidence" value="ECO:0007669"/>
    <property type="project" value="UniProtKB-UniRule"/>
</dbReference>
<evidence type="ECO:0000313" key="20">
    <source>
        <dbReference type="Proteomes" id="UP000217528"/>
    </source>
</evidence>
<dbReference type="Pfam" id="PF00586">
    <property type="entry name" value="AIRS"/>
    <property type="match status" value="1"/>
</dbReference>
<evidence type="ECO:0000313" key="21">
    <source>
        <dbReference type="Proteomes" id="UP000246004"/>
    </source>
</evidence>
<accession>A0A2A2HB15</accession>
<dbReference type="Gene3D" id="3.90.650.10">
    <property type="entry name" value="PurM-like C-terminal domain"/>
    <property type="match status" value="1"/>
</dbReference>
<evidence type="ECO:0000259" key="16">
    <source>
        <dbReference type="Pfam" id="PF00586"/>
    </source>
</evidence>
<comment type="pathway">
    <text evidence="2 15">Purine metabolism; IMP biosynthesis via de novo pathway; 5-amino-1-(5-phospho-D-ribosyl)imidazole from N(2)-formyl-N(1)-(5-phospho-D-ribosyl)glycinamide: step 2/2.</text>
</comment>
<comment type="caution">
    <text evidence="18">The sequence shown here is derived from an EMBL/GenBank/DDBJ whole genome shotgun (WGS) entry which is preliminary data.</text>
</comment>
<organism evidence="18 20">
    <name type="scientific">Methanosphaera cuniculi</name>
    <dbReference type="NCBI Taxonomy" id="1077256"/>
    <lineage>
        <taxon>Archaea</taxon>
        <taxon>Methanobacteriati</taxon>
        <taxon>Methanobacteriota</taxon>
        <taxon>Methanomada group</taxon>
        <taxon>Methanobacteria</taxon>
        <taxon>Methanobacteriales</taxon>
        <taxon>Methanobacteriaceae</taxon>
        <taxon>Methanosphaera</taxon>
    </lineage>
</organism>
<evidence type="ECO:0000256" key="6">
    <source>
        <dbReference type="ARBA" id="ARBA00022490"/>
    </source>
</evidence>
<comment type="similarity">
    <text evidence="3 15">Belongs to the AIR synthase family.</text>
</comment>
<evidence type="ECO:0000313" key="18">
    <source>
        <dbReference type="EMBL" id="PAV06547.1"/>
    </source>
</evidence>
<evidence type="ECO:0000256" key="1">
    <source>
        <dbReference type="ARBA" id="ARBA00004496"/>
    </source>
</evidence>
<comment type="subcellular location">
    <subcellularLocation>
        <location evidence="1 15">Cytoplasm</location>
    </subcellularLocation>
</comment>
<feature type="domain" description="PurM-like C-terminal" evidence="17">
    <location>
        <begin position="166"/>
        <end position="332"/>
    </location>
</feature>
<dbReference type="SUPFAM" id="SSF55326">
    <property type="entry name" value="PurM N-terminal domain-like"/>
    <property type="match status" value="1"/>
</dbReference>
<dbReference type="FunFam" id="3.30.1330.10:FF:000020">
    <property type="entry name" value="Phosphoribosylformylglycinamidine cyclo-ligase"/>
    <property type="match status" value="1"/>
</dbReference>
<evidence type="ECO:0000256" key="8">
    <source>
        <dbReference type="ARBA" id="ARBA00022741"/>
    </source>
</evidence>
<dbReference type="UniPathway" id="UPA00074">
    <property type="reaction ID" value="UER00129"/>
</dbReference>
<dbReference type="EMBL" id="LWMS01000015">
    <property type="protein sequence ID" value="PWL08490.1"/>
    <property type="molecule type" value="Genomic_DNA"/>
</dbReference>
<evidence type="ECO:0000256" key="13">
    <source>
        <dbReference type="ARBA" id="ARBA00033093"/>
    </source>
</evidence>
<dbReference type="GO" id="GO:0006189">
    <property type="term" value="P:'de novo' IMP biosynthetic process"/>
    <property type="evidence" value="ECO:0007669"/>
    <property type="project" value="UniProtKB-UniRule"/>
</dbReference>
<proteinExistence type="inferred from homology"/>
<keyword evidence="6 15" id="KW-0963">Cytoplasm</keyword>
<dbReference type="InterPro" id="IPR004733">
    <property type="entry name" value="PurM_cligase"/>
</dbReference>
<dbReference type="GO" id="GO:0004637">
    <property type="term" value="F:phosphoribosylamine-glycine ligase activity"/>
    <property type="evidence" value="ECO:0007669"/>
    <property type="project" value="TreeGrafter"/>
</dbReference>
<dbReference type="SUPFAM" id="SSF56042">
    <property type="entry name" value="PurM C-terminal domain-like"/>
    <property type="match status" value="1"/>
</dbReference>
<evidence type="ECO:0000256" key="7">
    <source>
        <dbReference type="ARBA" id="ARBA00022598"/>
    </source>
</evidence>
<evidence type="ECO:0000256" key="2">
    <source>
        <dbReference type="ARBA" id="ARBA00004686"/>
    </source>
</evidence>
<feature type="domain" description="PurM-like N-terminal" evidence="16">
    <location>
        <begin position="42"/>
        <end position="154"/>
    </location>
</feature>
<dbReference type="FunFam" id="3.90.650.10:FF:000011">
    <property type="entry name" value="Phosphoribosylformylglycinamidine cyclo-ligase"/>
    <property type="match status" value="1"/>
</dbReference>
<keyword evidence="8 15" id="KW-0547">Nucleotide-binding</keyword>
<dbReference type="EC" id="6.3.3.1" evidence="4 15"/>
<evidence type="ECO:0000259" key="17">
    <source>
        <dbReference type="Pfam" id="PF02769"/>
    </source>
</evidence>
<dbReference type="Gene3D" id="3.30.1330.10">
    <property type="entry name" value="PurM-like, N-terminal domain"/>
    <property type="match status" value="1"/>
</dbReference>
<dbReference type="RefSeq" id="WP_095609401.1">
    <property type="nucleotide sequence ID" value="NZ_CAUHCB010000008.1"/>
</dbReference>
<comment type="catalytic activity">
    <reaction evidence="14 15">
        <text>2-formamido-N(1)-(5-O-phospho-beta-D-ribosyl)acetamidine + ATP = 5-amino-1-(5-phospho-beta-D-ribosyl)imidazole + ADP + phosphate + H(+)</text>
        <dbReference type="Rhea" id="RHEA:23032"/>
        <dbReference type="ChEBI" id="CHEBI:15378"/>
        <dbReference type="ChEBI" id="CHEBI:30616"/>
        <dbReference type="ChEBI" id="CHEBI:43474"/>
        <dbReference type="ChEBI" id="CHEBI:137981"/>
        <dbReference type="ChEBI" id="CHEBI:147287"/>
        <dbReference type="ChEBI" id="CHEBI:456216"/>
        <dbReference type="EC" id="6.3.3.1"/>
    </reaction>
</comment>
<dbReference type="EMBL" id="LMVN01000029">
    <property type="protein sequence ID" value="PAV06547.1"/>
    <property type="molecule type" value="Genomic_DNA"/>
</dbReference>
<evidence type="ECO:0000313" key="19">
    <source>
        <dbReference type="EMBL" id="PWL08490.1"/>
    </source>
</evidence>
<dbReference type="InterPro" id="IPR010918">
    <property type="entry name" value="PurM-like_C_dom"/>
</dbReference>
<evidence type="ECO:0000256" key="11">
    <source>
        <dbReference type="ARBA" id="ARBA00031908"/>
    </source>
</evidence>
<dbReference type="Pfam" id="PF02769">
    <property type="entry name" value="AIRS_C"/>
    <property type="match status" value="1"/>
</dbReference>
<evidence type="ECO:0000256" key="4">
    <source>
        <dbReference type="ARBA" id="ARBA00013047"/>
    </source>
</evidence>
<evidence type="ECO:0000256" key="15">
    <source>
        <dbReference type="HAMAP-Rule" id="MF_00741"/>
    </source>
</evidence>
<keyword evidence="7 15" id="KW-0436">Ligase</keyword>
<dbReference type="GO" id="GO:0005829">
    <property type="term" value="C:cytosol"/>
    <property type="evidence" value="ECO:0007669"/>
    <property type="project" value="TreeGrafter"/>
</dbReference>
<evidence type="ECO:0000256" key="10">
    <source>
        <dbReference type="ARBA" id="ARBA00022840"/>
    </source>
</evidence>
<dbReference type="PANTHER" id="PTHR10520">
    <property type="entry name" value="TRIFUNCTIONAL PURINE BIOSYNTHETIC PROTEIN ADENOSINE-3-RELATED"/>
    <property type="match status" value="1"/>
</dbReference>
<gene>
    <name evidence="15 19" type="primary">purM</name>
    <name evidence="18" type="ORF">ASJ82_04855</name>
    <name evidence="19" type="ORF">MSCUN_06120</name>
</gene>
<dbReference type="CDD" id="cd02196">
    <property type="entry name" value="PurM"/>
    <property type="match status" value="1"/>
</dbReference>
<dbReference type="GO" id="GO:0005524">
    <property type="term" value="F:ATP binding"/>
    <property type="evidence" value="ECO:0007669"/>
    <property type="project" value="UniProtKB-KW"/>
</dbReference>
<dbReference type="Proteomes" id="UP000246004">
    <property type="component" value="Unassembled WGS sequence"/>
</dbReference>
<protein>
    <recommendedName>
        <fullName evidence="5 15">Phosphoribosylformylglycinamidine cyclo-ligase</fullName>
        <ecNumber evidence="4 15">6.3.3.1</ecNumber>
    </recommendedName>
    <alternativeName>
        <fullName evidence="12 15">AIR synthase</fullName>
    </alternativeName>
    <alternativeName>
        <fullName evidence="13 15">AIRS</fullName>
    </alternativeName>
    <alternativeName>
        <fullName evidence="11 15">Phosphoribosyl-aminoimidazole synthetase</fullName>
    </alternativeName>
</protein>
<dbReference type="OrthoDB" id="6605at2157"/>
<keyword evidence="20" id="KW-1185">Reference proteome</keyword>
<dbReference type="Proteomes" id="UP000217528">
    <property type="component" value="Unassembled WGS sequence"/>
</dbReference>
<dbReference type="InterPro" id="IPR036676">
    <property type="entry name" value="PurM-like_C_sf"/>
</dbReference>
<dbReference type="GO" id="GO:0046084">
    <property type="term" value="P:adenine biosynthetic process"/>
    <property type="evidence" value="ECO:0007669"/>
    <property type="project" value="TreeGrafter"/>
</dbReference>
<evidence type="ECO:0000256" key="9">
    <source>
        <dbReference type="ARBA" id="ARBA00022755"/>
    </source>
</evidence>
<sequence>MVTYSEAGVDISLEEQTVRALTEELAETNDYRNIIKNAGHFAALVDFGSKAIAMSTDGVGSKILIANLMNKFDTVGIDCIAMVVNDILCVGAEPIAMVDYLAVEQPDPEVAKQIGKGLKEGCKQSKIAMIGGETASLPKIIKDFDLAGTGIGMVDKDDIITGSEIKDGDVIIGIASSGVHSNGLSLARKALLEIADLKVDDPLPEDPSITVGEALLEPTIIYVEPIMDLLSHKDIQVHGLGHITGGGFSNLKRLNKNMTYVIDDLIKLPAVFKEIQKTGIDNAEMYHVFNMGVGFAVILDKEYADKALEILNKYHEAKIIGHIKEDPENRVILTTHDNQQIEL</sequence>
<dbReference type="PANTHER" id="PTHR10520:SF12">
    <property type="entry name" value="TRIFUNCTIONAL PURINE BIOSYNTHETIC PROTEIN ADENOSINE-3"/>
    <property type="match status" value="1"/>
</dbReference>
<dbReference type="InterPro" id="IPR016188">
    <property type="entry name" value="PurM-like_N"/>
</dbReference>
<dbReference type="HAMAP" id="MF_00741">
    <property type="entry name" value="AIRS"/>
    <property type="match status" value="1"/>
</dbReference>
<dbReference type="AlphaFoldDB" id="A0A2A2HB15"/>
<name>A0A2A2HB15_9EURY</name>
<evidence type="ECO:0000256" key="3">
    <source>
        <dbReference type="ARBA" id="ARBA00010280"/>
    </source>
</evidence>
<keyword evidence="9 15" id="KW-0658">Purine biosynthesis</keyword>
<evidence type="ECO:0000256" key="5">
    <source>
        <dbReference type="ARBA" id="ARBA00020367"/>
    </source>
</evidence>
<reference evidence="18 20" key="2">
    <citation type="journal article" date="2017" name="BMC Genomics">
        <title>Genomic analysis of methanogenic archaea reveals a shift towards energy conservation.</title>
        <authorList>
            <person name="Gilmore S.P."/>
            <person name="Henske J.K."/>
            <person name="Sexton J.A."/>
            <person name="Solomon K.V."/>
            <person name="Seppala S."/>
            <person name="Yoo J.I."/>
            <person name="Huyett L.M."/>
            <person name="Pressman A."/>
            <person name="Cogan J.Z."/>
            <person name="Kivenson V."/>
            <person name="Peng X."/>
            <person name="Tan Y."/>
            <person name="Valentine D.L."/>
            <person name="O'Malley M.A."/>
        </authorList>
    </citation>
    <scope>NUCLEOTIDE SEQUENCE [LARGE SCALE GENOMIC DNA]</scope>
    <source>
        <strain evidence="18 20">1R-7</strain>
    </source>
</reference>
<keyword evidence="10 15" id="KW-0067">ATP-binding</keyword>
<dbReference type="NCBIfam" id="TIGR00878">
    <property type="entry name" value="purM"/>
    <property type="match status" value="1"/>
</dbReference>